<accession>A0ACC1M3Y6</accession>
<reference evidence="1" key="1">
    <citation type="submission" date="2022-07" db="EMBL/GenBank/DDBJ databases">
        <title>Phylogenomic reconstructions and comparative analyses of Kickxellomycotina fungi.</title>
        <authorList>
            <person name="Reynolds N.K."/>
            <person name="Stajich J.E."/>
            <person name="Barry K."/>
            <person name="Grigoriev I.V."/>
            <person name="Crous P."/>
            <person name="Smith M.E."/>
        </authorList>
    </citation>
    <scope>NUCLEOTIDE SEQUENCE</scope>
    <source>
        <strain evidence="1">CBS 190363</strain>
    </source>
</reference>
<dbReference type="EMBL" id="JANBVB010000399">
    <property type="protein sequence ID" value="KAJ2894537.1"/>
    <property type="molecule type" value="Genomic_DNA"/>
</dbReference>
<evidence type="ECO:0000313" key="2">
    <source>
        <dbReference type="Proteomes" id="UP001139981"/>
    </source>
</evidence>
<gene>
    <name evidence="1" type="ORF">IWW38_002551</name>
</gene>
<evidence type="ECO:0000313" key="1">
    <source>
        <dbReference type="EMBL" id="KAJ2894537.1"/>
    </source>
</evidence>
<comment type="caution">
    <text evidence="1">The sequence shown here is derived from an EMBL/GenBank/DDBJ whole genome shotgun (WGS) entry which is preliminary data.</text>
</comment>
<dbReference type="Proteomes" id="UP001139981">
    <property type="component" value="Unassembled WGS sequence"/>
</dbReference>
<proteinExistence type="predicted"/>
<protein>
    <submittedName>
        <fullName evidence="1">Uncharacterized protein</fullName>
    </submittedName>
</protein>
<name>A0ACC1M3Y6_9FUNG</name>
<keyword evidence="2" id="KW-1185">Reference proteome</keyword>
<sequence length="682" mass="77325">MSLARAPGAVNMARAKRRSCPICGTKRISTREDGLAMCKNGHEQAGVVAEETENIIEGSTFRHVKTGVRRYNKEREAREKRIYGSAARFMVLEAFQEILKMQVMSLVKDHGAPEALVGVVRNLWLLYVSQMQNVDRVDDDEMAVQEGVMNLLSQRAPSHNQASTMLADALFSQHTQSQRYEPVDDSLDIMLRRVDDDIARDEAEMLEWDRELQLSDNDEPGAMSPNRHDNNGDDEGSDEGRDNIFNDTNGKQAARARTGSCRPGAHKRSLDQIEKYPKMEYLPVFLYLGYRFLRLPVLSADIFRMLVEERIPYLSAHDRLPERIHECVGYGYSVFFRPLFPPSVVRILYLSNAFGRFFASHYSIEPPLPDVPSMLLSLLKRLGLGIELYTMVMRLLELTSTRPCQPTWNVSWPERVLISAIIVVLKMHYGLDEIERQSPPGALPHAPNLPSLHDFLDKWRSDWESELSIGTLPHITAFGDEWEAAFVENCRRAMVRRKGSTMVKSFKEIATKYRRMIESVVSSGGMSAEEAQRILPPEYAKHFSANEPALTRTQIQSSSQIADSVATSTRNASSSVQPIAHYKVNSVGTKRPLYTLLEPFYHHPEIQLEPGEHYFSTLHYINKNATPGYTVPIVGLIYARCAGIAGCTQIRIDKTVRILEFEISRAIQRSNRYDREGSVAQN</sequence>
<organism evidence="1 2">
    <name type="scientific">Coemansia aciculifera</name>
    <dbReference type="NCBI Taxonomy" id="417176"/>
    <lineage>
        <taxon>Eukaryota</taxon>
        <taxon>Fungi</taxon>
        <taxon>Fungi incertae sedis</taxon>
        <taxon>Zoopagomycota</taxon>
        <taxon>Kickxellomycotina</taxon>
        <taxon>Kickxellomycetes</taxon>
        <taxon>Kickxellales</taxon>
        <taxon>Kickxellaceae</taxon>
        <taxon>Coemansia</taxon>
    </lineage>
</organism>